<sequence>MKFVCKIMKSVLIMCLVLSSIVGSLNVSAQDSETDAETGASEVTADFTHPDDLAESYDVIVIGAGGGGMAAAIAAKDAGSNVAIFEKMPILGGNTLKSSAGMNASESKFQEAEGIEDSNELFFEETMAGGHDTNDEELVHYLVDNSASAIEWLDSMGITLSSITTTGGMSVPRAHRPEAGSAIGGYLVDGLQRNVFEREIPTFVNANVTEILEEDGVVTGVQVNIEGNEHQVNAKAVIIATGGFGGNLEMVTDNNPDLEGFVTTNHEGATGDGLVMAQEVGAQLVDMDQIQIHPTVEQETSYLITEAVRGEGAILVNKEGERFFNELDTRDAVSQAILSQTDSSAYVIFDQALRGRVKAIDQYEKMGLVKVGDTIEELATTIELDPEVLSQTLSIWNDSVANGTDDNFARTTGMEIALEEAPFYAIKIAPGIHHTMGGLKINTNAQVLNEADEAITGLYAAGEASGGVHGSNRIGGNAIADIIIFGRQAGEQSALFVN</sequence>
<protein>
    <submittedName>
        <fullName evidence="7">Flavocytochrome c</fullName>
    </submittedName>
</protein>
<dbReference type="FunFam" id="3.90.700.10:FF:000007">
    <property type="entry name" value="NADH-dependent fumarate reductase"/>
    <property type="match status" value="1"/>
</dbReference>
<dbReference type="InterPro" id="IPR027477">
    <property type="entry name" value="Succ_DH/fumarate_Rdtase_cat_sf"/>
</dbReference>
<dbReference type="NCBIfam" id="NF005064">
    <property type="entry name" value="PRK06481.1"/>
    <property type="match status" value="1"/>
</dbReference>
<name>A0A839A2M1_9LACT</name>
<comment type="similarity">
    <text evidence="5">Belongs to the FAD-dependent oxidoreductase 2 family. FRD/SDH subfamily.</text>
</comment>
<dbReference type="InterPro" id="IPR003953">
    <property type="entry name" value="FAD-dep_OxRdtase_2_FAD-bd"/>
</dbReference>
<dbReference type="PANTHER" id="PTHR43400:SF7">
    <property type="entry name" value="FAD-DEPENDENT OXIDOREDUCTASE 2 FAD BINDING DOMAIN-CONTAINING PROTEIN"/>
    <property type="match status" value="1"/>
</dbReference>
<feature type="domain" description="FAD-dependent oxidoreductase 2 FAD-binding" evidence="6">
    <location>
        <begin position="58"/>
        <end position="478"/>
    </location>
</feature>
<dbReference type="PANTHER" id="PTHR43400">
    <property type="entry name" value="FUMARATE REDUCTASE"/>
    <property type="match status" value="1"/>
</dbReference>
<dbReference type="InterPro" id="IPR036188">
    <property type="entry name" value="FAD/NAD-bd_sf"/>
</dbReference>
<dbReference type="GO" id="GO:0010181">
    <property type="term" value="F:FMN binding"/>
    <property type="evidence" value="ECO:0007669"/>
    <property type="project" value="InterPro"/>
</dbReference>
<dbReference type="NCBIfam" id="TIGR01813">
    <property type="entry name" value="flavo_cyto_c"/>
    <property type="match status" value="1"/>
</dbReference>
<dbReference type="EMBL" id="JACAOA010000002">
    <property type="protein sequence ID" value="MBA5728379.1"/>
    <property type="molecule type" value="Genomic_DNA"/>
</dbReference>
<feature type="chain" id="PRO_5033112036" evidence="5">
    <location>
        <begin position="30"/>
        <end position="498"/>
    </location>
</feature>
<dbReference type="Gene3D" id="3.90.700.10">
    <property type="entry name" value="Succinate dehydrogenase/fumarate reductase flavoprotein, catalytic domain"/>
    <property type="match status" value="1"/>
</dbReference>
<feature type="signal peptide" evidence="5">
    <location>
        <begin position="1"/>
        <end position="29"/>
    </location>
</feature>
<evidence type="ECO:0000313" key="7">
    <source>
        <dbReference type="EMBL" id="MBA5728379.1"/>
    </source>
</evidence>
<evidence type="ECO:0000256" key="4">
    <source>
        <dbReference type="ARBA" id="ARBA00023002"/>
    </source>
</evidence>
<dbReference type="AlphaFoldDB" id="A0A839A2M1"/>
<keyword evidence="3 5" id="KW-0274">FAD</keyword>
<keyword evidence="5" id="KW-0732">Signal</keyword>
<reference evidence="7 8" key="1">
    <citation type="submission" date="2020-06" db="EMBL/GenBank/DDBJ databases">
        <title>Reclassification of Facklamia ignava, Facklamia soureckii and Facklami tabacinasalis as Falseniella iganva gen. nov., comb. nov., Hutsoniella ignava gen. nov., comb. nov., and Ruoffia tabacinasalis gen. nov., comb. nov and description of Ruoffia haltotolerans sp. nov., isolated from hypersaline Inland Sea of Qatar.</title>
        <authorList>
            <person name="Fotedar R."/>
            <person name="Sankaranarayanan K."/>
            <person name="Lawson P."/>
            <person name="Caldwell M."/>
            <person name="Zeyara A."/>
            <person name="Al Malki A."/>
            <person name="Ali M."/>
        </authorList>
    </citation>
    <scope>NUCLEOTIDE SEQUENCE [LARGE SCALE GENOMIC DNA]</scope>
    <source>
        <strain evidence="7 8">INB8</strain>
    </source>
</reference>
<comment type="caution">
    <text evidence="7">The sequence shown here is derived from an EMBL/GenBank/DDBJ whole genome shotgun (WGS) entry which is preliminary data.</text>
</comment>
<evidence type="ECO:0000256" key="5">
    <source>
        <dbReference type="RuleBase" id="RU366062"/>
    </source>
</evidence>
<evidence type="ECO:0000259" key="6">
    <source>
        <dbReference type="Pfam" id="PF00890"/>
    </source>
</evidence>
<accession>A0A839A2M1</accession>
<dbReference type="SUPFAM" id="SSF51905">
    <property type="entry name" value="FAD/NAD(P)-binding domain"/>
    <property type="match status" value="1"/>
</dbReference>
<evidence type="ECO:0000313" key="8">
    <source>
        <dbReference type="Proteomes" id="UP000571018"/>
    </source>
</evidence>
<dbReference type="Gene3D" id="3.50.50.60">
    <property type="entry name" value="FAD/NAD(P)-binding domain"/>
    <property type="match status" value="1"/>
</dbReference>
<dbReference type="Pfam" id="PF00890">
    <property type="entry name" value="FAD_binding_2"/>
    <property type="match status" value="1"/>
</dbReference>
<comment type="cofactor">
    <cofactor evidence="1">
        <name>FAD</name>
        <dbReference type="ChEBI" id="CHEBI:57692"/>
    </cofactor>
</comment>
<dbReference type="InterPro" id="IPR010960">
    <property type="entry name" value="Flavocytochrome_c"/>
</dbReference>
<dbReference type="InterPro" id="IPR050315">
    <property type="entry name" value="FAD-oxidoreductase_2"/>
</dbReference>
<dbReference type="PRINTS" id="PR00368">
    <property type="entry name" value="FADPNR"/>
</dbReference>
<evidence type="ECO:0000256" key="1">
    <source>
        <dbReference type="ARBA" id="ARBA00001974"/>
    </source>
</evidence>
<keyword evidence="4 5" id="KW-0560">Oxidoreductase</keyword>
<organism evidence="7 8">
    <name type="scientific">Ruoffia halotolerans</name>
    <dbReference type="NCBI Taxonomy" id="2748684"/>
    <lineage>
        <taxon>Bacteria</taxon>
        <taxon>Bacillati</taxon>
        <taxon>Bacillota</taxon>
        <taxon>Bacilli</taxon>
        <taxon>Lactobacillales</taxon>
        <taxon>Aerococcaceae</taxon>
        <taxon>Ruoffia</taxon>
    </lineage>
</organism>
<proteinExistence type="inferred from homology"/>
<keyword evidence="2 5" id="KW-0285">Flavoprotein</keyword>
<dbReference type="GO" id="GO:0033765">
    <property type="term" value="F:steroid dehydrogenase activity, acting on the CH-CH group of donors"/>
    <property type="evidence" value="ECO:0007669"/>
    <property type="project" value="UniProtKB-ARBA"/>
</dbReference>
<dbReference type="RefSeq" id="WP_218930106.1">
    <property type="nucleotide sequence ID" value="NZ_JACAOA010000002.1"/>
</dbReference>
<gene>
    <name evidence="7" type="ORF">HW423_01065</name>
</gene>
<dbReference type="SUPFAM" id="SSF56425">
    <property type="entry name" value="Succinate dehydrogenase/fumarate reductase flavoprotein, catalytic domain"/>
    <property type="match status" value="1"/>
</dbReference>
<evidence type="ECO:0000256" key="3">
    <source>
        <dbReference type="ARBA" id="ARBA00022827"/>
    </source>
</evidence>
<keyword evidence="8" id="KW-1185">Reference proteome</keyword>
<evidence type="ECO:0000256" key="2">
    <source>
        <dbReference type="ARBA" id="ARBA00022630"/>
    </source>
</evidence>
<dbReference type="Proteomes" id="UP000571018">
    <property type="component" value="Unassembled WGS sequence"/>
</dbReference>